<evidence type="ECO:0000259" key="2">
    <source>
        <dbReference type="Pfam" id="PF02470"/>
    </source>
</evidence>
<reference evidence="5" key="1">
    <citation type="submission" date="2016-06" db="EMBL/GenBank/DDBJ databases">
        <authorList>
            <person name="Varghese N."/>
        </authorList>
    </citation>
    <scope>NUCLEOTIDE SEQUENCE [LARGE SCALE GENOMIC DNA]</scope>
    <source>
        <strain evidence="5">DSM 45344</strain>
    </source>
</reference>
<dbReference type="STRING" id="307121.GA0070620_2392"/>
<dbReference type="Pfam" id="PF02470">
    <property type="entry name" value="MlaD"/>
    <property type="match status" value="1"/>
</dbReference>
<proteinExistence type="predicted"/>
<dbReference type="GO" id="GO:0005576">
    <property type="term" value="C:extracellular region"/>
    <property type="evidence" value="ECO:0007669"/>
    <property type="project" value="TreeGrafter"/>
</dbReference>
<dbReference type="PANTHER" id="PTHR33371">
    <property type="entry name" value="INTERMEMBRANE PHOSPHOLIPID TRANSPORT SYSTEM BINDING PROTEIN MLAD-RELATED"/>
    <property type="match status" value="1"/>
</dbReference>
<dbReference type="EMBL" id="LT598496">
    <property type="protein sequence ID" value="SBV26895.1"/>
    <property type="molecule type" value="Genomic_DNA"/>
</dbReference>
<organism evidence="4 5">
    <name type="scientific">Micromonospora krabiensis</name>
    <dbReference type="NCBI Taxonomy" id="307121"/>
    <lineage>
        <taxon>Bacteria</taxon>
        <taxon>Bacillati</taxon>
        <taxon>Actinomycetota</taxon>
        <taxon>Actinomycetes</taxon>
        <taxon>Micromonosporales</taxon>
        <taxon>Micromonosporaceae</taxon>
        <taxon>Micromonospora</taxon>
    </lineage>
</organism>
<evidence type="ECO:0000256" key="1">
    <source>
        <dbReference type="SAM" id="MobiDB-lite"/>
    </source>
</evidence>
<dbReference type="InterPro" id="IPR005693">
    <property type="entry name" value="Mce"/>
</dbReference>
<dbReference type="PANTHER" id="PTHR33371:SF15">
    <property type="entry name" value="LIPOPROTEIN LPRN"/>
    <property type="match status" value="1"/>
</dbReference>
<dbReference type="AlphaFoldDB" id="A0A1C3N2V3"/>
<evidence type="ECO:0000259" key="3">
    <source>
        <dbReference type="Pfam" id="PF11887"/>
    </source>
</evidence>
<protein>
    <submittedName>
        <fullName evidence="4">Phospholipid/cholesterol/gamma-HCH transport system substrate-binding protein</fullName>
    </submittedName>
</protein>
<dbReference type="NCBIfam" id="TIGR00996">
    <property type="entry name" value="Mtu_fam_mce"/>
    <property type="match status" value="1"/>
</dbReference>
<feature type="region of interest" description="Disordered" evidence="1">
    <location>
        <begin position="346"/>
        <end position="388"/>
    </location>
</feature>
<dbReference type="PATRIC" id="fig|307121.4.peg.2453"/>
<evidence type="ECO:0000313" key="5">
    <source>
        <dbReference type="Proteomes" id="UP000199393"/>
    </source>
</evidence>
<keyword evidence="5" id="KW-1185">Reference proteome</keyword>
<feature type="compositionally biased region" description="Low complexity" evidence="1">
    <location>
        <begin position="350"/>
        <end position="364"/>
    </location>
</feature>
<accession>A0A1C3N2V3</accession>
<evidence type="ECO:0000313" key="4">
    <source>
        <dbReference type="EMBL" id="SBV26895.1"/>
    </source>
</evidence>
<dbReference type="OrthoDB" id="9774928at2"/>
<dbReference type="RefSeq" id="WP_091590050.1">
    <property type="nucleotide sequence ID" value="NZ_JBHRWG010000003.1"/>
</dbReference>
<gene>
    <name evidence="4" type="ORF">GA0070620_2392</name>
</gene>
<name>A0A1C3N2V3_9ACTN</name>
<feature type="domain" description="Mammalian cell entry C-terminal" evidence="3">
    <location>
        <begin position="132"/>
        <end position="305"/>
    </location>
</feature>
<sequence>MSGPRTATPPVGARVRRALAGAVAVLLLPTGCGLPELADLPLPGGAPAGDGYTVTAEFTDVLDLVPQAAVKVDDVTVGSVEKISLAGWTARVRLRLDRAVTLPANATAAVRQSSLLGEKYVTVAAPPTGAASERLGDGDVIPLSRTRRGAEVEEVLAALGLLLNGGGLAQVRTITTELGQALDGREPAVRDALRQLDTFVGGLERQKADLVRAIDALDRLTDRLGRQREIVGEALDSLAPGLTVLADQRAQLTDALTALGELGRVGSRVVTRSRDDTLASVRALQPILEQLARAGDDLPKSLDFMLSFPFPPNVTGAIVGDFVNLAITADLDAAGILANLVAAAPPPAHPSTGPATPGRTKPPSAGGGGTRPRPGGGTGDRPATPLPPLAECLPDLDDFPAIWKPPVECLLPKGCELLKPGSPVPLGGLLLPKALVPPGTVFPAGTELLPGTVLTAPCILPITGAVDGLIGDLGDLLGTGVRE</sequence>
<dbReference type="InterPro" id="IPR003399">
    <property type="entry name" value="Mce/MlaD"/>
</dbReference>
<feature type="domain" description="Mce/MlaD" evidence="2">
    <location>
        <begin position="50"/>
        <end position="124"/>
    </location>
</feature>
<dbReference type="InterPro" id="IPR052336">
    <property type="entry name" value="MlaD_Phospholipid_Transporter"/>
</dbReference>
<dbReference type="InterPro" id="IPR024516">
    <property type="entry name" value="Mce_C"/>
</dbReference>
<dbReference type="Proteomes" id="UP000199393">
    <property type="component" value="Chromosome I"/>
</dbReference>
<dbReference type="Pfam" id="PF11887">
    <property type="entry name" value="Mce4_CUP1"/>
    <property type="match status" value="1"/>
</dbReference>
<feature type="compositionally biased region" description="Gly residues" evidence="1">
    <location>
        <begin position="365"/>
        <end position="379"/>
    </location>
</feature>